<keyword evidence="2" id="KW-1185">Reference proteome</keyword>
<dbReference type="EMBL" id="JARBDR010000793">
    <property type="protein sequence ID" value="KAJ8306852.1"/>
    <property type="molecule type" value="Genomic_DNA"/>
</dbReference>
<proteinExistence type="predicted"/>
<dbReference type="PANTHER" id="PTHR11373:SF4">
    <property type="entry name" value="DEOXYNUCLEOSIDE TRIPHOSPHATE TRIPHOSPHOHYDROLASE SAMHD1"/>
    <property type="match status" value="1"/>
</dbReference>
<sequence length="335" mass="39220">MTMAKEFRGNDVPPIVNNKNNGVDVDKWDYFIRDSHACGFPNNFDKERDLSVLRVRQYKKGTQEEASVLSFPLKDQINLYNMFNLRYTLHSKVYQHLVVKCVEEMIADVLKLADNSKILQSKPNQTILIEDSVSTKECRGNEALENYCLMDDRLLYLIYHAEDIGTKKYLQHAKRIMDRIHQRDFYQRIYKSPLESSEKKCLGKMIQKEKKIKEKEIADGIVKHLQKNPQNEEIGKEIEKLIQERDDLNIGGPFRISIMKVNYGNEDKNPIPNVYFYDKGGDSVIDYTEPEKSPMVPSKFEEVTLRVFCTLSRKDCDGVQLETQIKSYLDEFFRM</sequence>
<gene>
    <name evidence="1" type="ORF">KUTeg_014936</name>
</gene>
<name>A0ABQ9ETD4_TEGGR</name>
<organism evidence="1 2">
    <name type="scientific">Tegillarca granosa</name>
    <name type="common">Malaysian cockle</name>
    <name type="synonym">Anadara granosa</name>
    <dbReference type="NCBI Taxonomy" id="220873"/>
    <lineage>
        <taxon>Eukaryota</taxon>
        <taxon>Metazoa</taxon>
        <taxon>Spiralia</taxon>
        <taxon>Lophotrochozoa</taxon>
        <taxon>Mollusca</taxon>
        <taxon>Bivalvia</taxon>
        <taxon>Autobranchia</taxon>
        <taxon>Pteriomorphia</taxon>
        <taxon>Arcoida</taxon>
        <taxon>Arcoidea</taxon>
        <taxon>Arcidae</taxon>
        <taxon>Tegillarca</taxon>
    </lineage>
</organism>
<reference evidence="1 2" key="1">
    <citation type="submission" date="2022-12" db="EMBL/GenBank/DDBJ databases">
        <title>Chromosome-level genome of Tegillarca granosa.</title>
        <authorList>
            <person name="Kim J."/>
        </authorList>
    </citation>
    <scope>NUCLEOTIDE SEQUENCE [LARGE SCALE GENOMIC DNA]</scope>
    <source>
        <strain evidence="1">Teg-2019</strain>
        <tissue evidence="1">Adductor muscle</tissue>
    </source>
</reference>
<dbReference type="InterPro" id="IPR050135">
    <property type="entry name" value="dGTPase-like"/>
</dbReference>
<evidence type="ECO:0000313" key="1">
    <source>
        <dbReference type="EMBL" id="KAJ8306852.1"/>
    </source>
</evidence>
<dbReference type="Gene3D" id="3.30.70.2760">
    <property type="match status" value="1"/>
</dbReference>
<accession>A0ABQ9ETD4</accession>
<dbReference type="Proteomes" id="UP001217089">
    <property type="component" value="Unassembled WGS sequence"/>
</dbReference>
<dbReference type="Gene3D" id="1.10.3210.10">
    <property type="entry name" value="Hypothetical protein af1432"/>
    <property type="match status" value="1"/>
</dbReference>
<protein>
    <submittedName>
        <fullName evidence="1">Uncharacterized protein</fullName>
    </submittedName>
</protein>
<evidence type="ECO:0000313" key="2">
    <source>
        <dbReference type="Proteomes" id="UP001217089"/>
    </source>
</evidence>
<dbReference type="PANTHER" id="PTHR11373">
    <property type="entry name" value="DEOXYNUCLEOSIDE TRIPHOSPHATE TRIPHOSPHOHYDROLASE"/>
    <property type="match status" value="1"/>
</dbReference>
<comment type="caution">
    <text evidence="1">The sequence shown here is derived from an EMBL/GenBank/DDBJ whole genome shotgun (WGS) entry which is preliminary data.</text>
</comment>
<dbReference type="SUPFAM" id="SSF109604">
    <property type="entry name" value="HD-domain/PDEase-like"/>
    <property type="match status" value="1"/>
</dbReference>